<proteinExistence type="predicted"/>
<accession>A0ACA9PUD2</accession>
<sequence length="89" mass="9794">IIPTEVGRQPESELDKHIVENLEGQQETSSISDNSGPNSPDNTISKATVKEPNFVCGSQLKELKETSNITTSFPIQRGVIVNWEELEAL</sequence>
<evidence type="ECO:0000313" key="2">
    <source>
        <dbReference type="Proteomes" id="UP000789860"/>
    </source>
</evidence>
<comment type="caution">
    <text evidence="1">The sequence shown here is derived from an EMBL/GenBank/DDBJ whole genome shotgun (WGS) entry which is preliminary data.</text>
</comment>
<dbReference type="EMBL" id="CAJVPM010046185">
    <property type="protein sequence ID" value="CAG8718055.1"/>
    <property type="molecule type" value="Genomic_DNA"/>
</dbReference>
<name>A0ACA9PUD2_9GLOM</name>
<reference evidence="1" key="1">
    <citation type="submission" date="2021-06" db="EMBL/GenBank/DDBJ databases">
        <authorList>
            <person name="Kallberg Y."/>
            <person name="Tangrot J."/>
            <person name="Rosling A."/>
        </authorList>
    </citation>
    <scope>NUCLEOTIDE SEQUENCE</scope>
    <source>
        <strain evidence="1">AU212A</strain>
    </source>
</reference>
<feature type="non-terminal residue" evidence="1">
    <location>
        <position position="89"/>
    </location>
</feature>
<keyword evidence="2" id="KW-1185">Reference proteome</keyword>
<protein>
    <submittedName>
        <fullName evidence="1">2560_t:CDS:1</fullName>
    </submittedName>
</protein>
<dbReference type="Proteomes" id="UP000789860">
    <property type="component" value="Unassembled WGS sequence"/>
</dbReference>
<evidence type="ECO:0000313" key="1">
    <source>
        <dbReference type="EMBL" id="CAG8718055.1"/>
    </source>
</evidence>
<feature type="non-terminal residue" evidence="1">
    <location>
        <position position="1"/>
    </location>
</feature>
<gene>
    <name evidence="1" type="ORF">SCALOS_LOCUS11145</name>
</gene>
<organism evidence="1 2">
    <name type="scientific">Scutellospora calospora</name>
    <dbReference type="NCBI Taxonomy" id="85575"/>
    <lineage>
        <taxon>Eukaryota</taxon>
        <taxon>Fungi</taxon>
        <taxon>Fungi incertae sedis</taxon>
        <taxon>Mucoromycota</taxon>
        <taxon>Glomeromycotina</taxon>
        <taxon>Glomeromycetes</taxon>
        <taxon>Diversisporales</taxon>
        <taxon>Gigasporaceae</taxon>
        <taxon>Scutellospora</taxon>
    </lineage>
</organism>